<evidence type="ECO:0000256" key="2">
    <source>
        <dbReference type="SAM" id="MobiDB-lite"/>
    </source>
</evidence>
<evidence type="ECO:0000313" key="3">
    <source>
        <dbReference type="EMBL" id="CAI2178297.1"/>
    </source>
</evidence>
<dbReference type="AlphaFoldDB" id="A0A9W4SPU4"/>
<protein>
    <submittedName>
        <fullName evidence="3">15692_t:CDS:1</fullName>
    </submittedName>
</protein>
<sequence>QLGDVQYCLRELALMDNRPPNQMLSSTDQVKYDSLKKRLKDLKEESIDSALPENPTPLEKAKYSICQNILRYQREKKLSDEKLAQIIDLTNSETENILYCRIDYFTLDRLVAYASRLFEPLELEVVQAKNKKINPLNAAARRQIGDKATNNVVSTESDARELTLAINEQEFNNKKQHFVGPFINELKQKLQDELNKLQAIDPVHQRDIVEIEAEIRKAETERNDAMTNASKETDPAKKAQFIATAQAAERTIKQAKARLAKNPLSKLAQYSYINDMGRLFSGNISNKPVNLPSNNSIPDPSNPREKPNGGNNPNGGQNT</sequence>
<evidence type="ECO:0000256" key="1">
    <source>
        <dbReference type="SAM" id="Coils"/>
    </source>
</evidence>
<evidence type="ECO:0000313" key="4">
    <source>
        <dbReference type="Proteomes" id="UP001153678"/>
    </source>
</evidence>
<accession>A0A9W4SPU4</accession>
<dbReference type="EMBL" id="CAMKVN010001830">
    <property type="protein sequence ID" value="CAI2178297.1"/>
    <property type="molecule type" value="Genomic_DNA"/>
</dbReference>
<feature type="region of interest" description="Disordered" evidence="2">
    <location>
        <begin position="285"/>
        <end position="319"/>
    </location>
</feature>
<dbReference type="Gene3D" id="1.10.260.40">
    <property type="entry name" value="lambda repressor-like DNA-binding domains"/>
    <property type="match status" value="1"/>
</dbReference>
<proteinExistence type="predicted"/>
<feature type="compositionally biased region" description="Low complexity" evidence="2">
    <location>
        <begin position="308"/>
        <end position="319"/>
    </location>
</feature>
<dbReference type="OrthoDB" id="2421374at2759"/>
<gene>
    <name evidence="3" type="ORF">FWILDA_LOCUS8515</name>
</gene>
<feature type="coiled-coil region" evidence="1">
    <location>
        <begin position="208"/>
        <end position="258"/>
    </location>
</feature>
<name>A0A9W4SPU4_9GLOM</name>
<keyword evidence="1" id="KW-0175">Coiled coil</keyword>
<dbReference type="GO" id="GO:0003677">
    <property type="term" value="F:DNA binding"/>
    <property type="evidence" value="ECO:0007669"/>
    <property type="project" value="InterPro"/>
</dbReference>
<keyword evidence="4" id="KW-1185">Reference proteome</keyword>
<feature type="compositionally biased region" description="Low complexity" evidence="2">
    <location>
        <begin position="290"/>
        <end position="299"/>
    </location>
</feature>
<dbReference type="Proteomes" id="UP001153678">
    <property type="component" value="Unassembled WGS sequence"/>
</dbReference>
<reference evidence="3" key="1">
    <citation type="submission" date="2022-08" db="EMBL/GenBank/DDBJ databases">
        <authorList>
            <person name="Kallberg Y."/>
            <person name="Tangrot J."/>
            <person name="Rosling A."/>
        </authorList>
    </citation>
    <scope>NUCLEOTIDE SEQUENCE</scope>
    <source>
        <strain evidence="3">Wild A</strain>
    </source>
</reference>
<feature type="non-terminal residue" evidence="3">
    <location>
        <position position="319"/>
    </location>
</feature>
<organism evidence="3 4">
    <name type="scientific">Funneliformis geosporum</name>
    <dbReference type="NCBI Taxonomy" id="1117311"/>
    <lineage>
        <taxon>Eukaryota</taxon>
        <taxon>Fungi</taxon>
        <taxon>Fungi incertae sedis</taxon>
        <taxon>Mucoromycota</taxon>
        <taxon>Glomeromycotina</taxon>
        <taxon>Glomeromycetes</taxon>
        <taxon>Glomerales</taxon>
        <taxon>Glomeraceae</taxon>
        <taxon>Funneliformis</taxon>
    </lineage>
</organism>
<comment type="caution">
    <text evidence="3">The sequence shown here is derived from an EMBL/GenBank/DDBJ whole genome shotgun (WGS) entry which is preliminary data.</text>
</comment>
<dbReference type="InterPro" id="IPR010982">
    <property type="entry name" value="Lambda_DNA-bd_dom_sf"/>
</dbReference>